<protein>
    <submittedName>
        <fullName evidence="1">Uncharacterized protein</fullName>
    </submittedName>
</protein>
<dbReference type="AlphaFoldDB" id="A0A646HRF7"/>
<evidence type="ECO:0000313" key="2">
    <source>
        <dbReference type="Proteomes" id="UP000420635"/>
    </source>
</evidence>
<sequence length="136" mass="16308">MVTDSLVKKKFVHETLQAGILKIYSTQENVVRNHYKRRTGRLLTTLSAHSFDSQISGENRTIFVRILPYLRFLDMQYRQRNDRVSKFKRRNLALYNRVVWGVLYHETFPKLRYGFNDEVRNSIRQELEQSLNPQKS</sequence>
<dbReference type="RefSeq" id="WP_153114030.1">
    <property type="nucleotide sequence ID" value="NZ_VZAS01000179.1"/>
</dbReference>
<name>A0A646HRF7_9BACT</name>
<reference evidence="2" key="1">
    <citation type="submission" date="2019-09" db="EMBL/GenBank/DDBJ databases">
        <title>Distinct polysaccharide growth profiles of human intestinal Prevotella copri isolates.</title>
        <authorList>
            <person name="Fehlner-Peach H."/>
            <person name="Magnabosco C."/>
            <person name="Raghavan V."/>
            <person name="Scher J.U."/>
            <person name="Tett A."/>
            <person name="Cox L.M."/>
            <person name="Gottsegen C."/>
            <person name="Watters A."/>
            <person name="Wiltshire- Gordon J.D."/>
            <person name="Segata N."/>
            <person name="Bonneau R."/>
            <person name="Littman D.R."/>
        </authorList>
    </citation>
    <scope>NUCLEOTIDE SEQUENCE [LARGE SCALE GENOMIC DNA]</scope>
    <source>
        <strain evidence="2">iP54</strain>
    </source>
</reference>
<organism evidence="1 2">
    <name type="scientific">Segatella copri</name>
    <dbReference type="NCBI Taxonomy" id="165179"/>
    <lineage>
        <taxon>Bacteria</taxon>
        <taxon>Pseudomonadati</taxon>
        <taxon>Bacteroidota</taxon>
        <taxon>Bacteroidia</taxon>
        <taxon>Bacteroidales</taxon>
        <taxon>Prevotellaceae</taxon>
        <taxon>Segatella</taxon>
    </lineage>
</organism>
<dbReference type="EMBL" id="VZBQ01000029">
    <property type="protein sequence ID" value="MQN88800.1"/>
    <property type="molecule type" value="Genomic_DNA"/>
</dbReference>
<accession>A0A646HRF7</accession>
<proteinExistence type="predicted"/>
<comment type="caution">
    <text evidence="1">The sequence shown here is derived from an EMBL/GenBank/DDBJ whole genome shotgun (WGS) entry which is preliminary data.</text>
</comment>
<evidence type="ECO:0000313" key="1">
    <source>
        <dbReference type="EMBL" id="MQN88800.1"/>
    </source>
</evidence>
<gene>
    <name evidence="1" type="ORF">F7D59_02730</name>
</gene>
<dbReference type="Proteomes" id="UP000420635">
    <property type="component" value="Unassembled WGS sequence"/>
</dbReference>